<proteinExistence type="predicted"/>
<accession>A0A8J4FA60</accession>
<name>A0A8J4FA60_9CHLO</name>
<comment type="caution">
    <text evidence="1">The sequence shown here is derived from an EMBL/GenBank/DDBJ whole genome shotgun (WGS) entry which is preliminary data.</text>
</comment>
<sequence>MVSMFWWIRIFVGFGGEENNDKPLTVSAAVFVRCSPLIPSLHCCFLLMLHGGAVAVVSVSRWHSGCWETLHVTASVRYACVCMYVYVVVHMHTHGFEIRSPNGSGRRLLFIVAGCWRRAAGGGQLNSKGSAATPVGVLLPRPVRVMK</sequence>
<protein>
    <submittedName>
        <fullName evidence="1">Uncharacterized protein</fullName>
    </submittedName>
</protein>
<dbReference type="AlphaFoldDB" id="A0A8J4FA60"/>
<keyword evidence="2" id="KW-1185">Reference proteome</keyword>
<evidence type="ECO:0000313" key="2">
    <source>
        <dbReference type="Proteomes" id="UP000747399"/>
    </source>
</evidence>
<reference evidence="1" key="1">
    <citation type="journal article" date="2021" name="Proc. Natl. Acad. Sci. U.S.A.">
        <title>Three genomes in the algal genus Volvox reveal the fate of a haploid sex-determining region after a transition to homothallism.</title>
        <authorList>
            <person name="Yamamoto K."/>
            <person name="Hamaji T."/>
            <person name="Kawai-Toyooka H."/>
            <person name="Matsuzaki R."/>
            <person name="Takahashi F."/>
            <person name="Nishimura Y."/>
            <person name="Kawachi M."/>
            <person name="Noguchi H."/>
            <person name="Minakuchi Y."/>
            <person name="Umen J.G."/>
            <person name="Toyoda A."/>
            <person name="Nozaki H."/>
        </authorList>
    </citation>
    <scope>NUCLEOTIDE SEQUENCE</scope>
    <source>
        <strain evidence="1">NIES-3780</strain>
    </source>
</reference>
<dbReference type="Proteomes" id="UP000747399">
    <property type="component" value="Unassembled WGS sequence"/>
</dbReference>
<dbReference type="EMBL" id="BNCO01000102">
    <property type="protein sequence ID" value="GIL67680.1"/>
    <property type="molecule type" value="Genomic_DNA"/>
</dbReference>
<organism evidence="1 2">
    <name type="scientific">Volvox africanus</name>
    <dbReference type="NCBI Taxonomy" id="51714"/>
    <lineage>
        <taxon>Eukaryota</taxon>
        <taxon>Viridiplantae</taxon>
        <taxon>Chlorophyta</taxon>
        <taxon>core chlorophytes</taxon>
        <taxon>Chlorophyceae</taxon>
        <taxon>CS clade</taxon>
        <taxon>Chlamydomonadales</taxon>
        <taxon>Volvocaceae</taxon>
        <taxon>Volvox</taxon>
    </lineage>
</organism>
<gene>
    <name evidence="1" type="ORF">Vafri_21012</name>
</gene>
<evidence type="ECO:0000313" key="1">
    <source>
        <dbReference type="EMBL" id="GIL67680.1"/>
    </source>
</evidence>